<dbReference type="RefSeq" id="WP_189381430.1">
    <property type="nucleotide sequence ID" value="NZ_BMYI01000009.1"/>
</dbReference>
<reference evidence="3" key="1">
    <citation type="journal article" date="2019" name="Int. J. Syst. Evol. Microbiol.">
        <title>The Global Catalogue of Microorganisms (GCM) 10K type strain sequencing project: providing services to taxonomists for standard genome sequencing and annotation.</title>
        <authorList>
            <consortium name="The Broad Institute Genomics Platform"/>
            <consortium name="The Broad Institute Genome Sequencing Center for Infectious Disease"/>
            <person name="Wu L."/>
            <person name="Ma J."/>
        </authorList>
    </citation>
    <scope>NUCLEOTIDE SEQUENCE [LARGE SCALE GENOMIC DNA]</scope>
    <source>
        <strain evidence="3">KCTC 23298</strain>
    </source>
</reference>
<evidence type="ECO:0000256" key="1">
    <source>
        <dbReference type="SAM" id="Coils"/>
    </source>
</evidence>
<comment type="caution">
    <text evidence="2">The sequence shown here is derived from an EMBL/GenBank/DDBJ whole genome shotgun (WGS) entry which is preliminary data.</text>
</comment>
<dbReference type="EMBL" id="BMYI01000009">
    <property type="protein sequence ID" value="GHC27089.1"/>
    <property type="molecule type" value="Genomic_DNA"/>
</dbReference>
<organism evidence="2 3">
    <name type="scientific">Gemmobacter nanjingensis</name>
    <dbReference type="NCBI Taxonomy" id="488454"/>
    <lineage>
        <taxon>Bacteria</taxon>
        <taxon>Pseudomonadati</taxon>
        <taxon>Pseudomonadota</taxon>
        <taxon>Alphaproteobacteria</taxon>
        <taxon>Rhodobacterales</taxon>
        <taxon>Paracoccaceae</taxon>
        <taxon>Gemmobacter</taxon>
    </lineage>
</organism>
<evidence type="ECO:0000313" key="3">
    <source>
        <dbReference type="Proteomes" id="UP000658305"/>
    </source>
</evidence>
<gene>
    <name evidence="2" type="ORF">GCM10007291_28730</name>
</gene>
<protein>
    <submittedName>
        <fullName evidence="2">Uncharacterized protein</fullName>
    </submittedName>
</protein>
<dbReference type="Proteomes" id="UP000658305">
    <property type="component" value="Unassembled WGS sequence"/>
</dbReference>
<sequence>MLLHALVANANKDGEVSYYDDALKEGLSKAHWNGNFVESKLWELNESDVIAFEMYGEEGFRPLVVLNIKPATYVRLGELIQKLEADRSNLEHRISKYLHLTLMSWGGSCGNLRQKSQKLKRRFRGMIY</sequence>
<name>A0ABQ3FJT8_9RHOB</name>
<keyword evidence="3" id="KW-1185">Reference proteome</keyword>
<evidence type="ECO:0000313" key="2">
    <source>
        <dbReference type="EMBL" id="GHC27089.1"/>
    </source>
</evidence>
<proteinExistence type="predicted"/>
<feature type="coiled-coil region" evidence="1">
    <location>
        <begin position="73"/>
        <end position="100"/>
    </location>
</feature>
<accession>A0ABQ3FJT8</accession>
<keyword evidence="1" id="KW-0175">Coiled coil</keyword>